<keyword evidence="2" id="KW-1185">Reference proteome</keyword>
<gene>
    <name evidence="1" type="ORF">GCL57_01600</name>
</gene>
<reference evidence="1 2" key="1">
    <citation type="submission" date="2019-10" db="EMBL/GenBank/DDBJ databases">
        <title>New genus of Silvanigrellaceae.</title>
        <authorList>
            <person name="Pitt A."/>
            <person name="Hahn M.W."/>
        </authorList>
    </citation>
    <scope>NUCLEOTIDE SEQUENCE [LARGE SCALE GENOMIC DNA]</scope>
    <source>
        <strain evidence="1 2">33A1-SZDP</strain>
    </source>
</reference>
<proteinExistence type="predicted"/>
<evidence type="ECO:0000313" key="2">
    <source>
        <dbReference type="Proteomes" id="UP000442694"/>
    </source>
</evidence>
<dbReference type="EMBL" id="WFLN01000004">
    <property type="protein sequence ID" value="KAB8033422.1"/>
    <property type="molecule type" value="Genomic_DNA"/>
</dbReference>
<comment type="caution">
    <text evidence="1">The sequence shown here is derived from an EMBL/GenBank/DDBJ whole genome shotgun (WGS) entry which is preliminary data.</text>
</comment>
<name>A0A833JHJ0_9BACT</name>
<dbReference type="Proteomes" id="UP000442694">
    <property type="component" value="Unassembled WGS sequence"/>
</dbReference>
<dbReference type="RefSeq" id="WP_152211508.1">
    <property type="nucleotide sequence ID" value="NZ_WFLN01000004.1"/>
</dbReference>
<accession>A0A833JHJ0</accession>
<evidence type="ECO:0000313" key="1">
    <source>
        <dbReference type="EMBL" id="KAB8033422.1"/>
    </source>
</evidence>
<sequence>MQKIIIFVLSIISNSCIIGFSNMHNHIPEEYAKVYLPAAHDFSIYGGNSSRLSFAIRNKLSERTDISFTNLENARWALQINILDRIQSITAVDSCKNPSTPNTASGAYSCAKIHPEALDSKTSTPYAFNKPTISPATEQLSLVVEVKAFDLNSGKVMWAKRYAASNISPAVFNEIGDTDGRTLNYMQQTPDLHALRYQEAVDNAVKAFSTAIAADVQETIFKSMQQKNTILN</sequence>
<protein>
    <submittedName>
        <fullName evidence="1">Uncharacterized protein</fullName>
    </submittedName>
</protein>
<organism evidence="1 2">
    <name type="scientific">Fluviispira multicolorata</name>
    <dbReference type="NCBI Taxonomy" id="2654512"/>
    <lineage>
        <taxon>Bacteria</taxon>
        <taxon>Pseudomonadati</taxon>
        <taxon>Bdellovibrionota</taxon>
        <taxon>Oligoflexia</taxon>
        <taxon>Silvanigrellales</taxon>
        <taxon>Silvanigrellaceae</taxon>
        <taxon>Fluviispira</taxon>
    </lineage>
</organism>
<dbReference type="AlphaFoldDB" id="A0A833JHJ0"/>